<evidence type="ECO:0000313" key="1">
    <source>
        <dbReference type="EMBL" id="GGD40401.1"/>
    </source>
</evidence>
<dbReference type="Proteomes" id="UP000613160">
    <property type="component" value="Unassembled WGS sequence"/>
</dbReference>
<comment type="caution">
    <text evidence="1">The sequence shown here is derived from an EMBL/GenBank/DDBJ whole genome shotgun (WGS) entry which is preliminary data.</text>
</comment>
<dbReference type="AlphaFoldDB" id="A0A916YDG3"/>
<name>A0A916YDG3_9HYPH</name>
<proteinExistence type="predicted"/>
<accession>A0A916YDG3</accession>
<keyword evidence="2" id="KW-1185">Reference proteome</keyword>
<protein>
    <recommendedName>
        <fullName evidence="3">Transposase</fullName>
    </recommendedName>
</protein>
<reference evidence="1" key="1">
    <citation type="journal article" date="2014" name="Int. J. Syst. Evol. Microbiol.">
        <title>Complete genome sequence of Corynebacterium casei LMG S-19264T (=DSM 44701T), isolated from a smear-ripened cheese.</title>
        <authorList>
            <consortium name="US DOE Joint Genome Institute (JGI-PGF)"/>
            <person name="Walter F."/>
            <person name="Albersmeier A."/>
            <person name="Kalinowski J."/>
            <person name="Ruckert C."/>
        </authorList>
    </citation>
    <scope>NUCLEOTIDE SEQUENCE</scope>
    <source>
        <strain evidence="1">CGMCC 1.15493</strain>
    </source>
</reference>
<dbReference type="EMBL" id="BMJJ01000016">
    <property type="protein sequence ID" value="GGD40401.1"/>
    <property type="molecule type" value="Genomic_DNA"/>
</dbReference>
<reference evidence="1" key="2">
    <citation type="submission" date="2020-09" db="EMBL/GenBank/DDBJ databases">
        <authorList>
            <person name="Sun Q."/>
            <person name="Zhou Y."/>
        </authorList>
    </citation>
    <scope>NUCLEOTIDE SEQUENCE</scope>
    <source>
        <strain evidence="1">CGMCC 1.15493</strain>
    </source>
</reference>
<organism evidence="1 2">
    <name type="scientific">Aureimonas glaciei</name>
    <dbReference type="NCBI Taxonomy" id="1776957"/>
    <lineage>
        <taxon>Bacteria</taxon>
        <taxon>Pseudomonadati</taxon>
        <taxon>Pseudomonadota</taxon>
        <taxon>Alphaproteobacteria</taxon>
        <taxon>Hyphomicrobiales</taxon>
        <taxon>Aurantimonadaceae</taxon>
        <taxon>Aureimonas</taxon>
    </lineage>
</organism>
<evidence type="ECO:0000313" key="2">
    <source>
        <dbReference type="Proteomes" id="UP000613160"/>
    </source>
</evidence>
<evidence type="ECO:0008006" key="3">
    <source>
        <dbReference type="Google" id="ProtNLM"/>
    </source>
</evidence>
<gene>
    <name evidence="1" type="ORF">GCM10011335_48860</name>
</gene>
<sequence length="78" mass="9051">MGDALISRDEAAVYRDRAYHGNARRPGFKECGVKDRIMHRHTEHMPVLPPWLKARNPLISRHRAPVESVFNAMKRIYG</sequence>